<dbReference type="NCBIfam" id="NF006587">
    <property type="entry name" value="PRK09116.1"/>
    <property type="match status" value="1"/>
</dbReference>
<dbReference type="InterPro" id="IPR014030">
    <property type="entry name" value="Ketoacyl_synth_N"/>
</dbReference>
<dbReference type="OrthoDB" id="9808669at2"/>
<evidence type="ECO:0000256" key="2">
    <source>
        <dbReference type="ARBA" id="ARBA00008467"/>
    </source>
</evidence>
<dbReference type="PANTHER" id="PTHR11712">
    <property type="entry name" value="POLYKETIDE SYNTHASE-RELATED"/>
    <property type="match status" value="1"/>
</dbReference>
<dbReference type="RefSeq" id="WP_074584790.1">
    <property type="nucleotide sequence ID" value="NZ_FMWB01000014.1"/>
</dbReference>
<comment type="pathway">
    <text evidence="1">Lipid metabolism; fatty acid biosynthesis.</text>
</comment>
<dbReference type="FunFam" id="3.40.47.10:FF:000018">
    <property type="entry name" value="3-oxoacyl-[acyl-carrier-protein] synthase 2"/>
    <property type="match status" value="1"/>
</dbReference>
<dbReference type="InterPro" id="IPR020841">
    <property type="entry name" value="PKS_Beta-ketoAc_synthase_dom"/>
</dbReference>
<dbReference type="EMBL" id="FMWB01000014">
    <property type="protein sequence ID" value="SCZ47542.1"/>
    <property type="molecule type" value="Genomic_DNA"/>
</dbReference>
<feature type="domain" description="Ketosynthase family 3 (KS3)" evidence="5">
    <location>
        <begin position="3"/>
        <end position="410"/>
    </location>
</feature>
<dbReference type="GO" id="GO:0006633">
    <property type="term" value="P:fatty acid biosynthetic process"/>
    <property type="evidence" value="ECO:0007669"/>
    <property type="project" value="UniProtKB-UniPathway"/>
</dbReference>
<evidence type="ECO:0000256" key="3">
    <source>
        <dbReference type="ARBA" id="ARBA00022679"/>
    </source>
</evidence>
<dbReference type="Pfam" id="PF02801">
    <property type="entry name" value="Ketoacyl-synt_C"/>
    <property type="match status" value="1"/>
</dbReference>
<proteinExistence type="inferred from homology"/>
<dbReference type="InterPro" id="IPR016039">
    <property type="entry name" value="Thiolase-like"/>
</dbReference>
<dbReference type="PROSITE" id="PS00606">
    <property type="entry name" value="KS3_1"/>
    <property type="match status" value="1"/>
</dbReference>
<dbReference type="InterPro" id="IPR018201">
    <property type="entry name" value="Ketoacyl_synth_AS"/>
</dbReference>
<dbReference type="GO" id="GO:0004315">
    <property type="term" value="F:3-oxoacyl-[acyl-carrier-protein] synthase activity"/>
    <property type="evidence" value="ECO:0007669"/>
    <property type="project" value="InterPro"/>
</dbReference>
<gene>
    <name evidence="6" type="ORF">SAMN05216279_11455</name>
</gene>
<organism evidence="6 7">
    <name type="scientific">Pseudomonas oryzihabitans</name>
    <dbReference type="NCBI Taxonomy" id="47885"/>
    <lineage>
        <taxon>Bacteria</taxon>
        <taxon>Pseudomonadati</taxon>
        <taxon>Pseudomonadota</taxon>
        <taxon>Gammaproteobacteria</taxon>
        <taxon>Pseudomonadales</taxon>
        <taxon>Pseudomonadaceae</taxon>
        <taxon>Pseudomonas</taxon>
    </lineage>
</organism>
<dbReference type="SUPFAM" id="SSF53901">
    <property type="entry name" value="Thiolase-like"/>
    <property type="match status" value="2"/>
</dbReference>
<dbReference type="eggNOG" id="COG0304">
    <property type="taxonomic scope" value="Bacteria"/>
</dbReference>
<dbReference type="Pfam" id="PF00109">
    <property type="entry name" value="ketoacyl-synt"/>
    <property type="match status" value="1"/>
</dbReference>
<protein>
    <submittedName>
        <fullName evidence="6">3-oxoacyl-[acyl-carrier-protein] synthase II</fullName>
    </submittedName>
</protein>
<dbReference type="UniPathway" id="UPA00094"/>
<dbReference type="GO" id="GO:0005829">
    <property type="term" value="C:cytosol"/>
    <property type="evidence" value="ECO:0007669"/>
    <property type="project" value="TreeGrafter"/>
</dbReference>
<dbReference type="Proteomes" id="UP000183046">
    <property type="component" value="Unassembled WGS sequence"/>
</dbReference>
<dbReference type="SMART" id="SM00825">
    <property type="entry name" value="PKS_KS"/>
    <property type="match status" value="1"/>
</dbReference>
<dbReference type="PROSITE" id="PS52004">
    <property type="entry name" value="KS3_2"/>
    <property type="match status" value="1"/>
</dbReference>
<keyword evidence="3 4" id="KW-0808">Transferase</keyword>
<evidence type="ECO:0000259" key="5">
    <source>
        <dbReference type="PROSITE" id="PS52004"/>
    </source>
</evidence>
<comment type="similarity">
    <text evidence="2 4">Belongs to the thiolase-like superfamily. Beta-ketoacyl-ACP synthases family.</text>
</comment>
<comment type="caution">
    <text evidence="6">The sequence shown here is derived from an EMBL/GenBank/DDBJ whole genome shotgun (WGS) entry which is preliminary data.</text>
</comment>
<sequence length="412" mass="44123">MSARRVVITGMAGVTALGSDWPTIRDHFLAGHSGIRRMDAWDRYTEMNTRLGGPIVDFQVPGHWTRKQLRSMGRVSQLAVAAGERALADAGLLDDARITDGRMGVACGSSTGSTDDIKALANMLLSDAAVGLNANTYVRMMPHTAAANLSLFFGLKGRLIPTSSACTSGSQGIGYAYEAIKFGRLPLMLAGGAEELCPSEAMVFDTLYATSLRNDAPQTSPRPYDRSRDGLVIGEGAGILVLEELEHARARGAHIHAEIVGFGSNADGQHSTRPEQATMQRAMELALEDAGLTPDAIGYVNGHGTATATEQGDIAETRATQALFGARMPISSQKSYLGHTLGACGALESWFSIAMMNEELFVPTLNLDELDPQCGELDYLRGGPRALRTDHVMNNNFAFGGVNTSLIFRRWS</sequence>
<accession>A0A1G5PDD4</accession>
<dbReference type="CDD" id="cd00834">
    <property type="entry name" value="KAS_I_II"/>
    <property type="match status" value="1"/>
</dbReference>
<dbReference type="PANTHER" id="PTHR11712:SF325">
    <property type="entry name" value="3-OXOACYL-(ACYL-CARRIER-PROTEIN) SYNTHASE II FABF"/>
    <property type="match status" value="1"/>
</dbReference>
<name>A0A1G5PDD4_9PSED</name>
<evidence type="ECO:0000313" key="7">
    <source>
        <dbReference type="Proteomes" id="UP000183046"/>
    </source>
</evidence>
<dbReference type="STRING" id="237610.BJP27_10955"/>
<dbReference type="InterPro" id="IPR000794">
    <property type="entry name" value="Beta-ketoacyl_synthase"/>
</dbReference>
<dbReference type="Gene3D" id="3.40.47.10">
    <property type="match status" value="2"/>
</dbReference>
<dbReference type="AlphaFoldDB" id="A0A1G5PDD4"/>
<evidence type="ECO:0000313" key="6">
    <source>
        <dbReference type="EMBL" id="SCZ47542.1"/>
    </source>
</evidence>
<dbReference type="InterPro" id="IPR014031">
    <property type="entry name" value="Ketoacyl_synth_C"/>
</dbReference>
<reference evidence="7" key="1">
    <citation type="submission" date="2016-10" db="EMBL/GenBank/DDBJ databases">
        <authorList>
            <person name="de Groot N.N."/>
        </authorList>
    </citation>
    <scope>NUCLEOTIDE SEQUENCE [LARGE SCALE GENOMIC DNA]</scope>
    <source>
        <strain evidence="7">DSM 15758</strain>
    </source>
</reference>
<evidence type="ECO:0000256" key="1">
    <source>
        <dbReference type="ARBA" id="ARBA00005194"/>
    </source>
</evidence>
<evidence type="ECO:0000256" key="4">
    <source>
        <dbReference type="RuleBase" id="RU003694"/>
    </source>
</evidence>